<evidence type="ECO:0000256" key="3">
    <source>
        <dbReference type="ARBA" id="ARBA00022448"/>
    </source>
</evidence>
<dbReference type="GO" id="GO:0016020">
    <property type="term" value="C:membrane"/>
    <property type="evidence" value="ECO:0007669"/>
    <property type="project" value="UniProtKB-SubCell"/>
</dbReference>
<keyword evidence="4 8" id="KW-0812">Transmembrane</keyword>
<evidence type="ECO:0000256" key="7">
    <source>
        <dbReference type="ARBA" id="ARBA00023136"/>
    </source>
</evidence>
<proteinExistence type="inferred from homology"/>
<evidence type="ECO:0000256" key="4">
    <source>
        <dbReference type="ARBA" id="ARBA00022692"/>
    </source>
</evidence>
<evidence type="ECO:0000313" key="10">
    <source>
        <dbReference type="Proteomes" id="UP001419268"/>
    </source>
</evidence>
<dbReference type="PANTHER" id="PTHR33228:SF76">
    <property type="entry name" value="PROTEIN GLUTAMINE DUMPER 7"/>
    <property type="match status" value="1"/>
</dbReference>
<comment type="subcellular location">
    <subcellularLocation>
        <location evidence="1">Membrane</location>
        <topology evidence="1">Single-pass membrane protein</topology>
    </subcellularLocation>
</comment>
<comment type="similarity">
    <text evidence="2">Belongs to the GLUTAMINE DUMPER 1 (TC 9.B.60) family.</text>
</comment>
<sequence>MVINSSTSSFDLQRVPTIMASSGTWRWNSPIPYLFGGLAALLGLIALALLALACSYRNSYPINSRDSDDDTVEKNMSKAAFPAAEMEPKIVVIMAGDAHPTYLARPVVSSLSSPCLHHEQV</sequence>
<keyword evidence="5" id="KW-0029">Amino-acid transport</keyword>
<evidence type="ECO:0000256" key="6">
    <source>
        <dbReference type="ARBA" id="ARBA00022989"/>
    </source>
</evidence>
<dbReference type="AlphaFoldDB" id="A0AAP0FE03"/>
<dbReference type="InterPro" id="IPR040359">
    <property type="entry name" value="GDU"/>
</dbReference>
<dbReference type="PANTHER" id="PTHR33228">
    <property type="entry name" value="PROTEIN GLUTAMINE DUMPER 4-RELATED"/>
    <property type="match status" value="1"/>
</dbReference>
<comment type="caution">
    <text evidence="9">The sequence shown here is derived from an EMBL/GenBank/DDBJ whole genome shotgun (WGS) entry which is preliminary data.</text>
</comment>
<dbReference type="GO" id="GO:0080143">
    <property type="term" value="P:regulation of amino acid export"/>
    <property type="evidence" value="ECO:0007669"/>
    <property type="project" value="InterPro"/>
</dbReference>
<reference evidence="9 10" key="1">
    <citation type="submission" date="2024-01" db="EMBL/GenBank/DDBJ databases">
        <title>Genome assemblies of Stephania.</title>
        <authorList>
            <person name="Yang L."/>
        </authorList>
    </citation>
    <scope>NUCLEOTIDE SEQUENCE [LARGE SCALE GENOMIC DNA]</scope>
    <source>
        <strain evidence="9">JXDWG</strain>
        <tissue evidence="9">Leaf</tissue>
    </source>
</reference>
<evidence type="ECO:0000256" key="2">
    <source>
        <dbReference type="ARBA" id="ARBA00009977"/>
    </source>
</evidence>
<keyword evidence="10" id="KW-1185">Reference proteome</keyword>
<keyword evidence="6 8" id="KW-1133">Transmembrane helix</keyword>
<keyword evidence="7 8" id="KW-0472">Membrane</keyword>
<evidence type="ECO:0000256" key="1">
    <source>
        <dbReference type="ARBA" id="ARBA00004167"/>
    </source>
</evidence>
<organism evidence="9 10">
    <name type="scientific">Stephania cephalantha</name>
    <dbReference type="NCBI Taxonomy" id="152367"/>
    <lineage>
        <taxon>Eukaryota</taxon>
        <taxon>Viridiplantae</taxon>
        <taxon>Streptophyta</taxon>
        <taxon>Embryophyta</taxon>
        <taxon>Tracheophyta</taxon>
        <taxon>Spermatophyta</taxon>
        <taxon>Magnoliopsida</taxon>
        <taxon>Ranunculales</taxon>
        <taxon>Menispermaceae</taxon>
        <taxon>Menispermoideae</taxon>
        <taxon>Cissampelideae</taxon>
        <taxon>Stephania</taxon>
    </lineage>
</organism>
<evidence type="ECO:0000256" key="8">
    <source>
        <dbReference type="SAM" id="Phobius"/>
    </source>
</evidence>
<feature type="transmembrane region" description="Helical" evidence="8">
    <location>
        <begin position="31"/>
        <end position="56"/>
    </location>
</feature>
<gene>
    <name evidence="9" type="ORF">Scep_022212</name>
</gene>
<dbReference type="EMBL" id="JBBNAG010000009">
    <property type="protein sequence ID" value="KAK9105368.1"/>
    <property type="molecule type" value="Genomic_DNA"/>
</dbReference>
<keyword evidence="3" id="KW-0813">Transport</keyword>
<dbReference type="GO" id="GO:0006865">
    <property type="term" value="P:amino acid transport"/>
    <property type="evidence" value="ECO:0007669"/>
    <property type="project" value="UniProtKB-KW"/>
</dbReference>
<dbReference type="Proteomes" id="UP001419268">
    <property type="component" value="Unassembled WGS sequence"/>
</dbReference>
<evidence type="ECO:0000313" key="9">
    <source>
        <dbReference type="EMBL" id="KAK9105368.1"/>
    </source>
</evidence>
<protein>
    <submittedName>
        <fullName evidence="9">Uncharacterized protein</fullName>
    </submittedName>
</protein>
<accession>A0AAP0FE03</accession>
<name>A0AAP0FE03_9MAGN</name>
<evidence type="ECO:0000256" key="5">
    <source>
        <dbReference type="ARBA" id="ARBA00022970"/>
    </source>
</evidence>